<name>Q69QF4_ORYSJ</name>
<feature type="region of interest" description="Disordered" evidence="1">
    <location>
        <begin position="65"/>
        <end position="98"/>
    </location>
</feature>
<dbReference type="EMBL" id="AP005422">
    <property type="protein sequence ID" value="BAD33468.1"/>
    <property type="molecule type" value="Genomic_DNA"/>
</dbReference>
<protein>
    <submittedName>
        <fullName evidence="2">Uncharacterized protein</fullName>
    </submittedName>
</protein>
<evidence type="ECO:0000313" key="2">
    <source>
        <dbReference type="EMBL" id="BAD33468.1"/>
    </source>
</evidence>
<reference evidence="3" key="1">
    <citation type="journal article" date="2005" name="Nature">
        <title>The map-based sequence of the rice genome.</title>
        <authorList>
            <consortium name="International rice genome sequencing project (IRGSP)"/>
            <person name="Matsumoto T."/>
            <person name="Wu J."/>
            <person name="Kanamori H."/>
            <person name="Katayose Y."/>
            <person name="Fujisawa M."/>
            <person name="Namiki N."/>
            <person name="Mizuno H."/>
            <person name="Yamamoto K."/>
            <person name="Antonio B.A."/>
            <person name="Baba T."/>
            <person name="Sakata K."/>
            <person name="Nagamura Y."/>
            <person name="Aoki H."/>
            <person name="Arikawa K."/>
            <person name="Arita K."/>
            <person name="Bito T."/>
            <person name="Chiden Y."/>
            <person name="Fujitsuka N."/>
            <person name="Fukunaka R."/>
            <person name="Hamada M."/>
            <person name="Harada C."/>
            <person name="Hayashi A."/>
            <person name="Hijishita S."/>
            <person name="Honda M."/>
            <person name="Hosokawa S."/>
            <person name="Ichikawa Y."/>
            <person name="Idonuma A."/>
            <person name="Iijima M."/>
            <person name="Ikeda M."/>
            <person name="Ikeno M."/>
            <person name="Ito K."/>
            <person name="Ito S."/>
            <person name="Ito T."/>
            <person name="Ito Y."/>
            <person name="Ito Y."/>
            <person name="Iwabuchi A."/>
            <person name="Kamiya K."/>
            <person name="Karasawa W."/>
            <person name="Kurita K."/>
            <person name="Katagiri S."/>
            <person name="Kikuta A."/>
            <person name="Kobayashi H."/>
            <person name="Kobayashi N."/>
            <person name="Machita K."/>
            <person name="Maehara T."/>
            <person name="Masukawa M."/>
            <person name="Mizubayashi T."/>
            <person name="Mukai Y."/>
            <person name="Nagasaki H."/>
            <person name="Nagata Y."/>
            <person name="Naito S."/>
            <person name="Nakashima M."/>
            <person name="Nakama Y."/>
            <person name="Nakamichi Y."/>
            <person name="Nakamura M."/>
            <person name="Meguro A."/>
            <person name="Negishi M."/>
            <person name="Ohta I."/>
            <person name="Ohta T."/>
            <person name="Okamoto M."/>
            <person name="Ono N."/>
            <person name="Saji S."/>
            <person name="Sakaguchi M."/>
            <person name="Sakai K."/>
            <person name="Shibata M."/>
            <person name="Shimokawa T."/>
            <person name="Song J."/>
            <person name="Takazaki Y."/>
            <person name="Terasawa K."/>
            <person name="Tsugane M."/>
            <person name="Tsuji K."/>
            <person name="Ueda S."/>
            <person name="Waki K."/>
            <person name="Yamagata H."/>
            <person name="Yamamoto M."/>
            <person name="Yamamoto S."/>
            <person name="Yamane H."/>
            <person name="Yoshiki S."/>
            <person name="Yoshihara R."/>
            <person name="Yukawa K."/>
            <person name="Zhong H."/>
            <person name="Yano M."/>
            <person name="Yuan Q."/>
            <person name="Ouyang S."/>
            <person name="Liu J."/>
            <person name="Jones K.M."/>
            <person name="Gansberger K."/>
            <person name="Moffat K."/>
            <person name="Hill J."/>
            <person name="Bera J."/>
            <person name="Fadrosh D."/>
            <person name="Jin S."/>
            <person name="Johri S."/>
            <person name="Kim M."/>
            <person name="Overton L."/>
            <person name="Reardon M."/>
            <person name="Tsitrin T."/>
            <person name="Vuong H."/>
            <person name="Weaver B."/>
            <person name="Ciecko A."/>
            <person name="Tallon L."/>
            <person name="Jackson J."/>
            <person name="Pai G."/>
            <person name="Aken S.V."/>
            <person name="Utterback T."/>
            <person name="Reidmuller S."/>
            <person name="Feldblyum T."/>
            <person name="Hsiao J."/>
            <person name="Zismann V."/>
            <person name="Iobst S."/>
            <person name="de Vazeille A.R."/>
            <person name="Buell C.R."/>
            <person name="Ying K."/>
            <person name="Li Y."/>
            <person name="Lu T."/>
            <person name="Huang Y."/>
            <person name="Zhao Q."/>
            <person name="Feng Q."/>
            <person name="Zhang L."/>
            <person name="Zhu J."/>
            <person name="Weng Q."/>
            <person name="Mu J."/>
            <person name="Lu Y."/>
            <person name="Fan D."/>
            <person name="Liu Y."/>
            <person name="Guan J."/>
            <person name="Zhang Y."/>
            <person name="Yu S."/>
            <person name="Liu X."/>
            <person name="Zhang Y."/>
            <person name="Hong G."/>
            <person name="Han B."/>
            <person name="Choisne N."/>
            <person name="Demange N."/>
            <person name="Orjeda G."/>
            <person name="Samain S."/>
            <person name="Cattolico L."/>
            <person name="Pelletier E."/>
            <person name="Couloux A."/>
            <person name="Segurens B."/>
            <person name="Wincker P."/>
            <person name="D'Hont A."/>
            <person name="Scarpelli C."/>
            <person name="Weissenbach J."/>
            <person name="Salanoubat M."/>
            <person name="Quetier F."/>
            <person name="Yu Y."/>
            <person name="Kim H.R."/>
            <person name="Rambo T."/>
            <person name="Currie J."/>
            <person name="Collura K."/>
            <person name="Luo M."/>
            <person name="Yang T."/>
            <person name="Ammiraju J.S.S."/>
            <person name="Engler F."/>
            <person name="Soderlund C."/>
            <person name="Wing R.A."/>
            <person name="Palmer L.E."/>
            <person name="de la Bastide M."/>
            <person name="Spiegel L."/>
            <person name="Nascimento L."/>
            <person name="Zutavern T."/>
            <person name="O'Shaughnessy A."/>
            <person name="Dike S."/>
            <person name="Dedhia N."/>
            <person name="Preston R."/>
            <person name="Balija V."/>
            <person name="McCombie W.R."/>
            <person name="Chow T."/>
            <person name="Chen H."/>
            <person name="Chung M."/>
            <person name="Chen C."/>
            <person name="Shaw J."/>
            <person name="Wu H."/>
            <person name="Hsiao K."/>
            <person name="Chao Y."/>
            <person name="Chu M."/>
            <person name="Cheng C."/>
            <person name="Hour A."/>
            <person name="Lee P."/>
            <person name="Lin S."/>
            <person name="Lin Y."/>
            <person name="Liou J."/>
            <person name="Liu S."/>
            <person name="Hsing Y."/>
            <person name="Raghuvanshi S."/>
            <person name="Mohanty A."/>
            <person name="Bharti A.K."/>
            <person name="Gaur A."/>
            <person name="Gupta V."/>
            <person name="Kumar D."/>
            <person name="Ravi V."/>
            <person name="Vij S."/>
            <person name="Kapur A."/>
            <person name="Khurana P."/>
            <person name="Khurana P."/>
            <person name="Khurana J.P."/>
            <person name="Tyagi A.K."/>
            <person name="Gaikwad K."/>
            <person name="Singh A."/>
            <person name="Dalal V."/>
            <person name="Srivastava S."/>
            <person name="Dixit A."/>
            <person name="Pal A.K."/>
            <person name="Ghazi I.A."/>
            <person name="Yadav M."/>
            <person name="Pandit A."/>
            <person name="Bhargava A."/>
            <person name="Sureshbabu K."/>
            <person name="Batra K."/>
            <person name="Sharma T.R."/>
            <person name="Mohapatra T."/>
            <person name="Singh N.K."/>
            <person name="Messing J."/>
            <person name="Nelson A.B."/>
            <person name="Fuks G."/>
            <person name="Kavchok S."/>
            <person name="Keizer G."/>
            <person name="Linton E."/>
            <person name="Llaca V."/>
            <person name="Song R."/>
            <person name="Tanyolac B."/>
            <person name="Young S."/>
            <person name="Ho-Il K."/>
            <person name="Hahn J.H."/>
            <person name="Sangsakoo G."/>
            <person name="Vanavichit A."/>
            <person name="de Mattos Luiz.A.T."/>
            <person name="Zimmer P.D."/>
            <person name="Malone G."/>
            <person name="Dellagostin O."/>
            <person name="de Oliveira A.C."/>
            <person name="Bevan M."/>
            <person name="Bancroft I."/>
            <person name="Minx P."/>
            <person name="Cordum H."/>
            <person name="Wilson R."/>
            <person name="Cheng Z."/>
            <person name="Jin W."/>
            <person name="Jiang J."/>
            <person name="Leong S.A."/>
            <person name="Iwama H."/>
            <person name="Gojobori T."/>
            <person name="Itoh T."/>
            <person name="Niimura Y."/>
            <person name="Fujii Y."/>
            <person name="Habara T."/>
            <person name="Sakai H."/>
            <person name="Sato Y."/>
            <person name="Wilson G."/>
            <person name="Kumar K."/>
            <person name="McCouch S."/>
            <person name="Juretic N."/>
            <person name="Hoen D."/>
            <person name="Wright S."/>
            <person name="Bruskiewich R."/>
            <person name="Bureau T."/>
            <person name="Miyao A."/>
            <person name="Hirochika H."/>
            <person name="Nishikawa T."/>
            <person name="Kadowaki K."/>
            <person name="Sugiura M."/>
            <person name="Burr B."/>
            <person name="Sasaki T."/>
        </authorList>
    </citation>
    <scope>NUCLEOTIDE SEQUENCE [LARGE SCALE GENOMIC DNA]</scope>
    <source>
        <strain evidence="3">cv. Nipponbare</strain>
    </source>
</reference>
<feature type="compositionally biased region" description="Gly residues" evidence="1">
    <location>
        <begin position="68"/>
        <end position="77"/>
    </location>
</feature>
<reference evidence="3" key="2">
    <citation type="journal article" date="2008" name="Nucleic Acids Res.">
        <title>The rice annotation project database (RAP-DB): 2008 update.</title>
        <authorList>
            <consortium name="The rice annotation project (RAP)"/>
        </authorList>
    </citation>
    <scope>GENOME REANNOTATION</scope>
    <source>
        <strain evidence="3">cv. Nipponbare</strain>
    </source>
</reference>
<organism evidence="2 3">
    <name type="scientific">Oryza sativa subsp. japonica</name>
    <name type="common">Rice</name>
    <dbReference type="NCBI Taxonomy" id="39947"/>
    <lineage>
        <taxon>Eukaryota</taxon>
        <taxon>Viridiplantae</taxon>
        <taxon>Streptophyta</taxon>
        <taxon>Embryophyta</taxon>
        <taxon>Tracheophyta</taxon>
        <taxon>Spermatophyta</taxon>
        <taxon>Magnoliopsida</taxon>
        <taxon>Liliopsida</taxon>
        <taxon>Poales</taxon>
        <taxon>Poaceae</taxon>
        <taxon>BOP clade</taxon>
        <taxon>Oryzoideae</taxon>
        <taxon>Oryzeae</taxon>
        <taxon>Oryzinae</taxon>
        <taxon>Oryza</taxon>
        <taxon>Oryza sativa</taxon>
    </lineage>
</organism>
<feature type="region of interest" description="Disordered" evidence="1">
    <location>
        <begin position="115"/>
        <end position="196"/>
    </location>
</feature>
<feature type="compositionally biased region" description="Basic and acidic residues" evidence="1">
    <location>
        <begin position="183"/>
        <end position="192"/>
    </location>
</feature>
<proteinExistence type="predicted"/>
<dbReference type="AlphaFoldDB" id="Q69QF4"/>
<feature type="compositionally biased region" description="Basic and acidic residues" evidence="1">
    <location>
        <begin position="127"/>
        <end position="137"/>
    </location>
</feature>
<sequence>MCDYMCCQVKIKVLFQGEKTPGEGLAPSLCRRIVVVVEEEAGGLAPSSRRRCLRVVGTVVVEEEVGGEEGAGGGGGADGEEGNWRRRQGGGEPVDPSLHGAAKVVVVVAKGSRQLAEAASRSSSSSLRREPAAEARMRATSGGGGKEGSRWIRRFTAPQRSSSSRPRGADGSWRRHHGRCRRRGGEPVDPKLHGATKVVVLRPRGADGERRQRRGGPQYVPPAKIIFFQADNLRGGHLAPRVIPAWKNKRPNITSTQASTVTTSIAVKVIAVVTKLQSASPSLSQPQTLDIVTTEGQHGQACVWSRCAAAIKGRRRS</sequence>
<accession>Q69QF4</accession>
<feature type="compositionally biased region" description="Low complexity" evidence="1">
    <location>
        <begin position="115"/>
        <end position="126"/>
    </location>
</feature>
<evidence type="ECO:0000313" key="3">
    <source>
        <dbReference type="Proteomes" id="UP000000763"/>
    </source>
</evidence>
<gene>
    <name evidence="2" type="primary">P0441A12.40</name>
</gene>
<evidence type="ECO:0000256" key="1">
    <source>
        <dbReference type="SAM" id="MobiDB-lite"/>
    </source>
</evidence>
<dbReference type="Proteomes" id="UP000000763">
    <property type="component" value="Chromosome 9"/>
</dbReference>